<keyword evidence="9" id="KW-0862">Zinc</keyword>
<dbReference type="InterPro" id="IPR007081">
    <property type="entry name" value="RNA_pol_Rpb1_5"/>
</dbReference>
<dbReference type="Proteomes" id="UP001437256">
    <property type="component" value="Unassembled WGS sequence"/>
</dbReference>
<comment type="subcellular location">
    <subcellularLocation>
        <location evidence="1">Nucleus</location>
    </subcellularLocation>
</comment>
<keyword evidence="4" id="KW-0597">Phosphoprotein</keyword>
<feature type="domain" description="RNA polymerase Rpb1" evidence="17">
    <location>
        <begin position="166"/>
        <end position="287"/>
    </location>
</feature>
<evidence type="ECO:0000259" key="18">
    <source>
        <dbReference type="Pfam" id="PF04998"/>
    </source>
</evidence>
<organism evidence="20 21">
    <name type="scientific">Marasmius tenuissimus</name>
    <dbReference type="NCBI Taxonomy" id="585030"/>
    <lineage>
        <taxon>Eukaryota</taxon>
        <taxon>Fungi</taxon>
        <taxon>Dikarya</taxon>
        <taxon>Basidiomycota</taxon>
        <taxon>Agaricomycotina</taxon>
        <taxon>Agaricomycetes</taxon>
        <taxon>Agaricomycetidae</taxon>
        <taxon>Agaricales</taxon>
        <taxon>Marasmiineae</taxon>
        <taxon>Marasmiaceae</taxon>
        <taxon>Marasmius</taxon>
    </lineage>
</organism>
<keyword evidence="3 20" id="KW-0240">DNA-directed RNA polymerase</keyword>
<dbReference type="Pfam" id="PF04998">
    <property type="entry name" value="RNA_pol_Rpb1_5"/>
    <property type="match status" value="1"/>
</dbReference>
<feature type="region of interest" description="Disordered" evidence="14">
    <location>
        <begin position="711"/>
        <end position="837"/>
    </location>
</feature>
<dbReference type="EMBL" id="JBBXMP010000217">
    <property type="protein sequence ID" value="KAL0059583.1"/>
    <property type="molecule type" value="Genomic_DNA"/>
</dbReference>
<feature type="compositionally biased region" description="Low complexity" evidence="14">
    <location>
        <begin position="716"/>
        <end position="735"/>
    </location>
</feature>
<evidence type="ECO:0000256" key="5">
    <source>
        <dbReference type="ARBA" id="ARBA00022679"/>
    </source>
</evidence>
<dbReference type="Pfam" id="PF04992">
    <property type="entry name" value="RNA_pol_Rpb1_6"/>
    <property type="match status" value="1"/>
</dbReference>
<dbReference type="PANTHER" id="PTHR19376">
    <property type="entry name" value="DNA-DIRECTED RNA POLYMERASE"/>
    <property type="match status" value="1"/>
</dbReference>
<evidence type="ECO:0000259" key="19">
    <source>
        <dbReference type="Pfam" id="PF05000"/>
    </source>
</evidence>
<dbReference type="InterPro" id="IPR007083">
    <property type="entry name" value="RNA_pol_Rpb1_4"/>
</dbReference>
<dbReference type="InterPro" id="IPR038593">
    <property type="entry name" value="RNA_pol_Rpb1_7_sf"/>
</dbReference>
<keyword evidence="15" id="KW-0812">Transmembrane</keyword>
<keyword evidence="12" id="KW-0804">Transcription</keyword>
<sequence length="982" mass="108415">MTIRESFESLVERQLNLARDTSGWFAQKNLKEDNNVKQMVVAGSKGSFINISQMSVCVGQQSVEGKRIPFGFQHRTLPHFTKDDFSPEARGFVENSYLRGLTPQEFFFHAMAGREGLIDTAVKTAETGYIQRRLVKALEDVMVCYDGTVRSSLGDLIQFVYGEDGMDGAFIEKQSTDMFRLNDKEFEHIYRVDVTDPSGGFLPGLLQVGLDDSSLELQTKLDEEFTTLIEDRRLLRNFMFPRQDPNVSQYLLVNIQCIVQNAMRIFHIDRRKPSDLEPAYIIETSQGFVRSPDRRPPSQVDVSWNNSISTMKPSTGCWERSKSKFNQSLANPGEMCGMLAAQSIGEPAMQMTLNTFHYAGVSSKNGTLSVPRLKEIINVATNIKTPSLSVYLEPHVSTDPVLVKNVQQELAYTSLRTVTAAVEMWHDPGPSSTIIEEDQVFVESFFAIPDEEVESKLHLQSPWLLRLELDRAKMIDHKLTMNYVASRIAESFKTDLFVIWSEDNSEKLMIRCRVLGVADKDEDGLESVEEDIFLWQLENTMLNLHDRAELKSDGGLVVEKEKDCVEVFNVLGIEGARAAIMKELRNVIEVQILMEAAAVGEKDDCHGIAENVMFGQMAPMGTGAFDVALDIDMLKDTIVDHRLPVQFMLAAQADGGMTPGQVAMTPYDSNSPMWQDHAFKSESAAFSPLAVNGGDDPSNFQWMPYGQSPLGTGAMSPAGPGYSPSSPNAYSPTSPGFVPQSPFGGATSPFGTSPYATSPFYEPGRGGSATSPTYSPTSPAFNPTSPAYSPTSPRYSPTSPLFSPTSPRYSPQSPSFSPTSPRYSPTSPSFSPASPRYSPSKFSYSDFTYGLLTFTLLLLPFLFYSFTKPTVTFIAEVLADVTYGFTVVAEIFFAHFMLSTEILIEAATVGEKDDCHGIAENVIFSQMAPMGTGAFDVALDIDILKDAIVNHRLPVQSMFAAQADGGMTLGQVAMTPYDSNFP</sequence>
<evidence type="ECO:0000256" key="3">
    <source>
        <dbReference type="ARBA" id="ARBA00022478"/>
    </source>
</evidence>
<feature type="domain" description="RNA polymerase Rpb1" evidence="16">
    <location>
        <begin position="413"/>
        <end position="543"/>
    </location>
</feature>
<evidence type="ECO:0000313" key="20">
    <source>
        <dbReference type="EMBL" id="KAL0059583.1"/>
    </source>
</evidence>
<dbReference type="InterPro" id="IPR007075">
    <property type="entry name" value="RNA_pol_Rpb1_6"/>
</dbReference>
<keyword evidence="15" id="KW-1133">Transmembrane helix</keyword>
<keyword evidence="13" id="KW-0539">Nucleus</keyword>
<keyword evidence="10" id="KW-0460">Magnesium</keyword>
<dbReference type="InterPro" id="IPR038120">
    <property type="entry name" value="Rpb1_funnel_sf"/>
</dbReference>
<evidence type="ECO:0000259" key="17">
    <source>
        <dbReference type="Pfam" id="PF04992"/>
    </source>
</evidence>
<evidence type="ECO:0000256" key="2">
    <source>
        <dbReference type="ARBA" id="ARBA00012418"/>
    </source>
</evidence>
<reference evidence="20 21" key="1">
    <citation type="submission" date="2024-05" db="EMBL/GenBank/DDBJ databases">
        <title>A draft genome resource for the thread blight pathogen Marasmius tenuissimus strain MS-2.</title>
        <authorList>
            <person name="Yulfo-Soto G.E."/>
            <person name="Baruah I.K."/>
            <person name="Amoako-Attah I."/>
            <person name="Bukari Y."/>
            <person name="Meinhardt L.W."/>
            <person name="Bailey B.A."/>
            <person name="Cohen S.P."/>
        </authorList>
    </citation>
    <scope>NUCLEOTIDE SEQUENCE [LARGE SCALE GENOMIC DNA]</scope>
    <source>
        <strain evidence="20 21">MS-2</strain>
    </source>
</reference>
<evidence type="ECO:0000256" key="7">
    <source>
        <dbReference type="ARBA" id="ARBA00022723"/>
    </source>
</evidence>
<dbReference type="Pfam" id="PF05000">
    <property type="entry name" value="RNA_pol_Rpb1_4"/>
    <property type="match status" value="1"/>
</dbReference>
<evidence type="ECO:0000256" key="1">
    <source>
        <dbReference type="ARBA" id="ARBA00004123"/>
    </source>
</evidence>
<dbReference type="Gene3D" id="6.20.50.80">
    <property type="match status" value="1"/>
</dbReference>
<evidence type="ECO:0000256" key="10">
    <source>
        <dbReference type="ARBA" id="ARBA00022842"/>
    </source>
</evidence>
<dbReference type="Gene3D" id="3.30.1360.140">
    <property type="match status" value="1"/>
</dbReference>
<dbReference type="Gene3D" id="1.10.150.390">
    <property type="match status" value="2"/>
</dbReference>
<evidence type="ECO:0000256" key="6">
    <source>
        <dbReference type="ARBA" id="ARBA00022695"/>
    </source>
</evidence>
<keyword evidence="5 20" id="KW-0808">Transferase</keyword>
<comment type="caution">
    <text evidence="20">The sequence shown here is derived from an EMBL/GenBank/DDBJ whole genome shotgun (WGS) entry which is preliminary data.</text>
</comment>
<feature type="transmembrane region" description="Helical" evidence="15">
    <location>
        <begin position="878"/>
        <end position="898"/>
    </location>
</feature>
<keyword evidence="15" id="KW-0472">Membrane</keyword>
<dbReference type="PROSITE" id="PS00115">
    <property type="entry name" value="RNA_POL_II_REPEAT"/>
    <property type="match status" value="2"/>
</dbReference>
<dbReference type="PANTHER" id="PTHR19376:SF37">
    <property type="entry name" value="DNA-DIRECTED RNA POLYMERASE II SUBUNIT RPB1"/>
    <property type="match status" value="1"/>
</dbReference>
<evidence type="ECO:0000256" key="4">
    <source>
        <dbReference type="ARBA" id="ARBA00022553"/>
    </source>
</evidence>
<keyword evidence="6 20" id="KW-0548">Nucleotidyltransferase</keyword>
<keyword evidence="8" id="KW-0677">Repeat</keyword>
<evidence type="ECO:0000259" key="16">
    <source>
        <dbReference type="Pfam" id="PF04990"/>
    </source>
</evidence>
<accession>A0ABR2ZFM9</accession>
<keyword evidence="11" id="KW-0238">DNA-binding</keyword>
<evidence type="ECO:0000256" key="8">
    <source>
        <dbReference type="ARBA" id="ARBA00022737"/>
    </source>
</evidence>
<evidence type="ECO:0000256" key="9">
    <source>
        <dbReference type="ARBA" id="ARBA00022833"/>
    </source>
</evidence>
<evidence type="ECO:0000256" key="13">
    <source>
        <dbReference type="ARBA" id="ARBA00023242"/>
    </source>
</evidence>
<dbReference type="GO" id="GO:0000428">
    <property type="term" value="C:DNA-directed RNA polymerase complex"/>
    <property type="evidence" value="ECO:0007669"/>
    <property type="project" value="UniProtKB-KW"/>
</dbReference>
<evidence type="ECO:0000256" key="15">
    <source>
        <dbReference type="SAM" id="Phobius"/>
    </source>
</evidence>
<feature type="domain" description="RNA polymerase Rpb1" evidence="19">
    <location>
        <begin position="1"/>
        <end position="93"/>
    </location>
</feature>
<gene>
    <name evidence="20" type="primary">RPO21_6</name>
    <name evidence="20" type="ORF">AAF712_013674</name>
</gene>
<feature type="domain" description="RNA polymerase Rpb1" evidence="18">
    <location>
        <begin position="100"/>
        <end position="591"/>
    </location>
</feature>
<evidence type="ECO:0000313" key="21">
    <source>
        <dbReference type="Proteomes" id="UP001437256"/>
    </source>
</evidence>
<feature type="transmembrane region" description="Helical" evidence="15">
    <location>
        <begin position="847"/>
        <end position="866"/>
    </location>
</feature>
<dbReference type="InterPro" id="IPR000684">
    <property type="entry name" value="RNA_pol_II_repeat_euk"/>
</dbReference>
<dbReference type="InterPro" id="IPR007073">
    <property type="entry name" value="RNA_pol_Rpb1_7"/>
</dbReference>
<name>A0ABR2ZFM9_9AGAR</name>
<evidence type="ECO:0000256" key="11">
    <source>
        <dbReference type="ARBA" id="ARBA00023125"/>
    </source>
</evidence>
<dbReference type="InterPro" id="IPR045867">
    <property type="entry name" value="DNA-dir_RpoC_beta_prime"/>
</dbReference>
<dbReference type="SUPFAM" id="SSF64484">
    <property type="entry name" value="beta and beta-prime subunits of DNA dependent RNA-polymerase"/>
    <property type="match status" value="2"/>
</dbReference>
<dbReference type="Pfam" id="PF04990">
    <property type="entry name" value="RNA_pol_Rpb1_7"/>
    <property type="match status" value="1"/>
</dbReference>
<proteinExistence type="predicted"/>
<dbReference type="GO" id="GO:0003899">
    <property type="term" value="F:DNA-directed RNA polymerase activity"/>
    <property type="evidence" value="ECO:0007669"/>
    <property type="project" value="UniProtKB-EC"/>
</dbReference>
<dbReference type="EC" id="2.7.7.6" evidence="2"/>
<dbReference type="Pfam" id="PF05001">
    <property type="entry name" value="RNA_pol_Rpb1_R"/>
    <property type="match status" value="4"/>
</dbReference>
<protein>
    <recommendedName>
        <fullName evidence="2">DNA-directed RNA polymerase</fullName>
        <ecNumber evidence="2">2.7.7.6</ecNumber>
    </recommendedName>
</protein>
<feature type="compositionally biased region" description="Low complexity" evidence="14">
    <location>
        <begin position="770"/>
        <end position="835"/>
    </location>
</feature>
<keyword evidence="7" id="KW-0479">Metal-binding</keyword>
<dbReference type="Gene3D" id="6.10.250.2940">
    <property type="match status" value="1"/>
</dbReference>
<dbReference type="Gene3D" id="1.10.132.30">
    <property type="match status" value="1"/>
</dbReference>
<keyword evidence="21" id="KW-1185">Reference proteome</keyword>
<evidence type="ECO:0000256" key="14">
    <source>
        <dbReference type="SAM" id="MobiDB-lite"/>
    </source>
</evidence>
<evidence type="ECO:0000256" key="12">
    <source>
        <dbReference type="ARBA" id="ARBA00023163"/>
    </source>
</evidence>